<dbReference type="FunCoup" id="Q86D05">
    <property type="interactions" value="5"/>
</dbReference>
<dbReference type="EMBL" id="BX284605">
    <property type="protein sequence ID" value="CAD89748.1"/>
    <property type="molecule type" value="Genomic_DNA"/>
</dbReference>
<dbReference type="AlphaFoldDB" id="Q86D05"/>
<keyword evidence="3" id="KW-1185">Reference proteome</keyword>
<dbReference type="PANTHER" id="PTHR46846:SF3">
    <property type="entry name" value="G-PROTEIN COUPLED RECEPTORS FAMILY 1 PROFILE DOMAIN-CONTAINING PROTEIN-RELATED"/>
    <property type="match status" value="1"/>
</dbReference>
<sequence length="374" mass="43413">MEDTFEENFTNSTDEYEIFEINSTDTFDLYDLLHAIDLSGQLFQDYFWIASCFSNLFHLFILLHKELRSSGSYTIMIGICIADLTIAIISLENFAVKLSLLPETYPIPPQCLRSDYKSFIPLLRLRQQVDTLGRRLSVWLAILLVFIRAVSVKFHMKRWVEKINKPRVAIYMMTGVATFWLFFDSWQFLFTTVFWLPDNVDDICKVLPEKYIKQIHVYAIPTNFQRIVSYIFELSSQLKIMAAICHLSLTVYLSIQLRTILRRRRRLSGTNNVEAAVNTKLILFISIAFSITQCVGALTVIDYSGDAISIKIITTALTISNNLRTLNSISNVFVCYFMSVQYKNAVKSLAFWRRREVYVVEDISLQTIYQARDN</sequence>
<feature type="transmembrane region" description="Helical" evidence="1">
    <location>
        <begin position="168"/>
        <end position="189"/>
    </location>
</feature>
<dbReference type="PhylomeDB" id="Q86D05"/>
<feature type="transmembrane region" description="Helical" evidence="1">
    <location>
        <begin position="46"/>
        <end position="63"/>
    </location>
</feature>
<accession>Q86D05</accession>
<dbReference type="UCSC" id="M01B2.11">
    <property type="organism name" value="c. elegans"/>
</dbReference>
<dbReference type="HOGENOM" id="CLU_043715_2_1_1"/>
<dbReference type="KEGG" id="cel:CELE_M01B2.11"/>
<evidence type="ECO:0000256" key="1">
    <source>
        <dbReference type="SAM" id="Phobius"/>
    </source>
</evidence>
<gene>
    <name evidence="2 4" type="primary">srw-11</name>
    <name evidence="2" type="ORF">CELE_M01B2.11</name>
    <name evidence="4" type="ORF">M01B2.11</name>
</gene>
<dbReference type="InParanoid" id="Q86D05"/>
<feature type="transmembrane region" description="Helical" evidence="1">
    <location>
        <begin position="281"/>
        <end position="301"/>
    </location>
</feature>
<dbReference type="Proteomes" id="UP000001940">
    <property type="component" value="Chromosome V"/>
</dbReference>
<keyword evidence="1" id="KW-0812">Transmembrane</keyword>
<feature type="transmembrane region" description="Helical" evidence="1">
    <location>
        <begin position="75"/>
        <end position="96"/>
    </location>
</feature>
<dbReference type="Gene3D" id="1.20.1070.10">
    <property type="entry name" value="Rhodopsin 7-helix transmembrane proteins"/>
    <property type="match status" value="1"/>
</dbReference>
<keyword evidence="1" id="KW-0472">Membrane</keyword>
<reference evidence="2 3" key="1">
    <citation type="journal article" date="1998" name="Science">
        <title>Genome sequence of the nematode C. elegans: a platform for investigating biology.</title>
        <authorList>
            <consortium name="The C. elegans sequencing consortium"/>
            <person name="Sulson J.E."/>
            <person name="Waterston R."/>
        </authorList>
    </citation>
    <scope>NUCLEOTIDE SEQUENCE [LARGE SCALE GENOMIC DNA]</scope>
    <source>
        <strain evidence="2 3">Bristol N2</strain>
    </source>
</reference>
<dbReference type="Pfam" id="PF10324">
    <property type="entry name" value="7TM_GPCR_Srw"/>
    <property type="match status" value="1"/>
</dbReference>
<proteinExistence type="predicted"/>
<dbReference type="GeneID" id="3564862"/>
<dbReference type="RefSeq" id="NP_001024058.1">
    <property type="nucleotide sequence ID" value="NM_001028887.3"/>
</dbReference>
<organism evidence="2 3">
    <name type="scientific">Caenorhabditis elegans</name>
    <dbReference type="NCBI Taxonomy" id="6239"/>
    <lineage>
        <taxon>Eukaryota</taxon>
        <taxon>Metazoa</taxon>
        <taxon>Ecdysozoa</taxon>
        <taxon>Nematoda</taxon>
        <taxon>Chromadorea</taxon>
        <taxon>Rhabditida</taxon>
        <taxon>Rhabditina</taxon>
        <taxon>Rhabditomorpha</taxon>
        <taxon>Rhabditoidea</taxon>
        <taxon>Rhabditidae</taxon>
        <taxon>Peloderinae</taxon>
        <taxon>Caenorhabditis</taxon>
    </lineage>
</organism>
<feature type="transmembrane region" description="Helical" evidence="1">
    <location>
        <begin position="136"/>
        <end position="156"/>
    </location>
</feature>
<dbReference type="PaxDb" id="6239-M01B2.11"/>
<feature type="transmembrane region" description="Helical" evidence="1">
    <location>
        <begin position="240"/>
        <end position="261"/>
    </location>
</feature>
<dbReference type="Bgee" id="WBGene00005758">
    <property type="expression patterns" value="Expressed in larva"/>
</dbReference>
<dbReference type="WormBase" id="M01B2.11">
    <property type="protein sequence ID" value="CE33805"/>
    <property type="gene ID" value="WBGene00005758"/>
    <property type="gene designation" value="srw-11"/>
</dbReference>
<dbReference type="CTD" id="3564862"/>
<dbReference type="InterPro" id="IPR019427">
    <property type="entry name" value="7TM_GPCR_serpentine_rcpt_Srw"/>
</dbReference>
<dbReference type="eggNOG" id="ENOG502TGHK">
    <property type="taxonomic scope" value="Eukaryota"/>
</dbReference>
<dbReference type="PANTHER" id="PTHR46846">
    <property type="entry name" value="SERPENTINE RECEPTOR, CLASS W-RELATED"/>
    <property type="match status" value="1"/>
</dbReference>
<evidence type="ECO:0000313" key="2">
    <source>
        <dbReference type="EMBL" id="CAD89748.1"/>
    </source>
</evidence>
<evidence type="ECO:0000313" key="4">
    <source>
        <dbReference type="WormBase" id="M01B2.11"/>
    </source>
</evidence>
<dbReference type="AGR" id="WB:WBGene00005758"/>
<protein>
    <submittedName>
        <fullName evidence="2">G_PROTEIN_RECEP_F1_2 domain-containing protein</fullName>
    </submittedName>
</protein>
<dbReference type="GO" id="GO:0008528">
    <property type="term" value="F:G protein-coupled peptide receptor activity"/>
    <property type="evidence" value="ECO:0007669"/>
    <property type="project" value="InterPro"/>
</dbReference>
<dbReference type="SUPFAM" id="SSF81321">
    <property type="entry name" value="Family A G protein-coupled receptor-like"/>
    <property type="match status" value="1"/>
</dbReference>
<keyword evidence="1" id="KW-1133">Transmembrane helix</keyword>
<name>Q86D05_CAEEL</name>
<evidence type="ECO:0000313" key="3">
    <source>
        <dbReference type="Proteomes" id="UP000001940"/>
    </source>
</evidence>
<dbReference type="SMR" id="Q86D05"/>